<gene>
    <name evidence="2" type="ORF">J2W43_004529</name>
</gene>
<reference evidence="2" key="1">
    <citation type="submission" date="2023-07" db="EMBL/GenBank/DDBJ databases">
        <title>Sorghum-associated microbial communities from plants grown in Nebraska, USA.</title>
        <authorList>
            <person name="Schachtman D."/>
        </authorList>
    </citation>
    <scope>NUCLEOTIDE SEQUENCE</scope>
    <source>
        <strain evidence="2">3432</strain>
    </source>
</reference>
<comment type="caution">
    <text evidence="2">The sequence shown here is derived from an EMBL/GenBank/DDBJ whole genome shotgun (WGS) entry which is preliminary data.</text>
</comment>
<proteinExistence type="predicted"/>
<dbReference type="EMBL" id="JAVDVC010000010">
    <property type="protein sequence ID" value="MDR6960524.1"/>
    <property type="molecule type" value="Genomic_DNA"/>
</dbReference>
<dbReference type="Proteomes" id="UP001252613">
    <property type="component" value="Unassembled WGS sequence"/>
</dbReference>
<evidence type="ECO:0000256" key="1">
    <source>
        <dbReference type="SAM" id="MobiDB-lite"/>
    </source>
</evidence>
<dbReference type="AlphaFoldDB" id="A0AAW8MGC7"/>
<accession>A0AAW8MGC7</accession>
<evidence type="ECO:0000313" key="3">
    <source>
        <dbReference type="Proteomes" id="UP001252613"/>
    </source>
</evidence>
<protein>
    <submittedName>
        <fullName evidence="2">Uncharacterized protein</fullName>
    </submittedName>
</protein>
<organism evidence="2 3">
    <name type="scientific">Pseudomonas brassicacearum</name>
    <dbReference type="NCBI Taxonomy" id="930166"/>
    <lineage>
        <taxon>Bacteria</taxon>
        <taxon>Pseudomonadati</taxon>
        <taxon>Pseudomonadota</taxon>
        <taxon>Gammaproteobacteria</taxon>
        <taxon>Pseudomonadales</taxon>
        <taxon>Pseudomonadaceae</taxon>
        <taxon>Pseudomonas</taxon>
    </lineage>
</organism>
<sequence length="58" mass="6301">MHTTASLHVHPTVADLSRIFEVRRLARSLGCTFIPSKPKPQARTTPSSFDPNDGGRAA</sequence>
<feature type="region of interest" description="Disordered" evidence="1">
    <location>
        <begin position="34"/>
        <end position="58"/>
    </location>
</feature>
<name>A0AAW8MGC7_9PSED</name>
<evidence type="ECO:0000313" key="2">
    <source>
        <dbReference type="EMBL" id="MDR6960524.1"/>
    </source>
</evidence>